<dbReference type="EMBL" id="JBHLYR010000025">
    <property type="protein sequence ID" value="MFB9991939.1"/>
    <property type="molecule type" value="Genomic_DNA"/>
</dbReference>
<gene>
    <name evidence="1" type="ORF">ACFFLM_08180</name>
</gene>
<proteinExistence type="predicted"/>
<comment type="caution">
    <text evidence="1">The sequence shown here is derived from an EMBL/GenBank/DDBJ whole genome shotgun (WGS) entry which is preliminary data.</text>
</comment>
<organism evidence="1 2">
    <name type="scientific">Deinococcus oregonensis</name>
    <dbReference type="NCBI Taxonomy" id="1805970"/>
    <lineage>
        <taxon>Bacteria</taxon>
        <taxon>Thermotogati</taxon>
        <taxon>Deinococcota</taxon>
        <taxon>Deinococci</taxon>
        <taxon>Deinococcales</taxon>
        <taxon>Deinococcaceae</taxon>
        <taxon>Deinococcus</taxon>
    </lineage>
</organism>
<dbReference type="Proteomes" id="UP001589733">
    <property type="component" value="Unassembled WGS sequence"/>
</dbReference>
<reference evidence="1 2" key="1">
    <citation type="submission" date="2024-09" db="EMBL/GenBank/DDBJ databases">
        <authorList>
            <person name="Sun Q."/>
            <person name="Mori K."/>
        </authorList>
    </citation>
    <scope>NUCLEOTIDE SEQUENCE [LARGE SCALE GENOMIC DNA]</scope>
    <source>
        <strain evidence="1 2">JCM 13503</strain>
    </source>
</reference>
<dbReference type="PANTHER" id="PTHR21621:SF0">
    <property type="entry name" value="BETA-CITRYLGLUTAMATE SYNTHASE B-RELATED"/>
    <property type="match status" value="1"/>
</dbReference>
<evidence type="ECO:0008006" key="3">
    <source>
        <dbReference type="Google" id="ProtNLM"/>
    </source>
</evidence>
<name>A0ABV6AWQ8_9DEIO</name>
<dbReference type="PANTHER" id="PTHR21621">
    <property type="entry name" value="RIBOSOMAL PROTEIN S6 MODIFICATION PROTEIN"/>
    <property type="match status" value="1"/>
</dbReference>
<accession>A0ABV6AWQ8</accession>
<sequence>MTVDLGILALRRRGLPYVRLNTEVQVPALHLQDGQLTLGGLAGVDICAIRSVWYRRPIFNRGHRTLPAVEQNFVEDEQRATWFDTFEALRGVPWFNWPDDNRRAQRRMTMLRLAAQSGLRTPISLVTRDALAAQAFVRAVGSSVVKSVGAGFRDDEQGRAAFAHLVQNVRDVPKDLGDAPVLLQAFVSKRADWRVTVFGPTILSVRIHSQEEPSAQVDWRQSEHPLRLERVTLPDQVAQAIRGFMVQTNLRFGAFDFVEDLSGGLWFLEVNPNGQWGWMEQEAGVPLSDALAEALWSAQPA</sequence>
<evidence type="ECO:0000313" key="1">
    <source>
        <dbReference type="EMBL" id="MFB9991939.1"/>
    </source>
</evidence>
<dbReference type="SUPFAM" id="SSF56059">
    <property type="entry name" value="Glutathione synthetase ATP-binding domain-like"/>
    <property type="match status" value="1"/>
</dbReference>
<dbReference type="Gene3D" id="3.30.470.20">
    <property type="entry name" value="ATP-grasp fold, B domain"/>
    <property type="match status" value="1"/>
</dbReference>
<dbReference type="RefSeq" id="WP_380007919.1">
    <property type="nucleotide sequence ID" value="NZ_JBHLYR010000025.1"/>
</dbReference>
<keyword evidence="2" id="KW-1185">Reference proteome</keyword>
<protein>
    <recommendedName>
        <fullName evidence="3">ATP-grasp ribosomal peptide maturase</fullName>
    </recommendedName>
</protein>
<evidence type="ECO:0000313" key="2">
    <source>
        <dbReference type="Proteomes" id="UP001589733"/>
    </source>
</evidence>